<feature type="transmembrane region" description="Helical" evidence="13">
    <location>
        <begin position="277"/>
        <end position="298"/>
    </location>
</feature>
<evidence type="ECO:0000256" key="2">
    <source>
        <dbReference type="ARBA" id="ARBA00004651"/>
    </source>
</evidence>
<dbReference type="InterPro" id="IPR047929">
    <property type="entry name" value="FtsX_actino"/>
</dbReference>
<evidence type="ECO:0000256" key="12">
    <source>
        <dbReference type="PIRNR" id="PIRNR003097"/>
    </source>
</evidence>
<dbReference type="InterPro" id="IPR003838">
    <property type="entry name" value="ABC3_permease_C"/>
</dbReference>
<comment type="similarity">
    <text evidence="3 12">Belongs to the ABC-4 integral membrane protein family. FtsX subfamily.</text>
</comment>
<dbReference type="STRING" id="1090615.SAMN04515671_0052"/>
<feature type="transmembrane region" description="Helical" evidence="13">
    <location>
        <begin position="175"/>
        <end position="200"/>
    </location>
</feature>
<comment type="subcellular location">
    <subcellularLocation>
        <location evidence="2">Cell membrane</location>
        <topology evidence="2">Multi-pass membrane protein</topology>
    </subcellularLocation>
</comment>
<evidence type="ECO:0000256" key="1">
    <source>
        <dbReference type="ARBA" id="ARBA00003552"/>
    </source>
</evidence>
<evidence type="ECO:0000259" key="15">
    <source>
        <dbReference type="Pfam" id="PF18075"/>
    </source>
</evidence>
<dbReference type="EMBL" id="LT629710">
    <property type="protein sequence ID" value="SDO17919.1"/>
    <property type="molecule type" value="Genomic_DNA"/>
</dbReference>
<evidence type="ECO:0000256" key="9">
    <source>
        <dbReference type="ARBA" id="ARBA00022989"/>
    </source>
</evidence>
<name>A0A1H0HFD1_9ACTN</name>
<evidence type="ECO:0000256" key="3">
    <source>
        <dbReference type="ARBA" id="ARBA00007379"/>
    </source>
</evidence>
<keyword evidence="11 12" id="KW-0131">Cell cycle</keyword>
<keyword evidence="7 12" id="KW-0132">Cell division</keyword>
<dbReference type="Proteomes" id="UP000198741">
    <property type="component" value="Chromosome I"/>
</dbReference>
<evidence type="ECO:0000256" key="7">
    <source>
        <dbReference type="ARBA" id="ARBA00022618"/>
    </source>
</evidence>
<evidence type="ECO:0000256" key="8">
    <source>
        <dbReference type="ARBA" id="ARBA00022692"/>
    </source>
</evidence>
<evidence type="ECO:0000313" key="16">
    <source>
        <dbReference type="EMBL" id="SDO17919.1"/>
    </source>
</evidence>
<accession>A0A1H0HFD1</accession>
<dbReference type="Pfam" id="PF02687">
    <property type="entry name" value="FtsX"/>
    <property type="match status" value="1"/>
</dbReference>
<evidence type="ECO:0000256" key="5">
    <source>
        <dbReference type="ARBA" id="ARBA00021907"/>
    </source>
</evidence>
<dbReference type="InterPro" id="IPR040690">
    <property type="entry name" value="FtsX_ECD"/>
</dbReference>
<keyword evidence="9 13" id="KW-1133">Transmembrane helix</keyword>
<comment type="subunit">
    <text evidence="4">Forms a membrane-associated complex with FtsE.</text>
</comment>
<dbReference type="GO" id="GO:0051301">
    <property type="term" value="P:cell division"/>
    <property type="evidence" value="ECO:0007669"/>
    <property type="project" value="UniProtKB-KW"/>
</dbReference>
<keyword evidence="10 12" id="KW-0472">Membrane</keyword>
<dbReference type="GO" id="GO:0005886">
    <property type="term" value="C:plasma membrane"/>
    <property type="evidence" value="ECO:0007669"/>
    <property type="project" value="UniProtKB-SubCell"/>
</dbReference>
<evidence type="ECO:0000256" key="10">
    <source>
        <dbReference type="ARBA" id="ARBA00023136"/>
    </source>
</evidence>
<gene>
    <name evidence="16" type="ORF">SAMN04515671_0052</name>
</gene>
<evidence type="ECO:0000313" key="17">
    <source>
        <dbReference type="Proteomes" id="UP000198741"/>
    </source>
</evidence>
<dbReference type="Gene3D" id="3.30.70.3040">
    <property type="match status" value="1"/>
</dbReference>
<dbReference type="AlphaFoldDB" id="A0A1H0HFD1"/>
<organism evidence="16 17">
    <name type="scientific">Nakamurella panacisegetis</name>
    <dbReference type="NCBI Taxonomy" id="1090615"/>
    <lineage>
        <taxon>Bacteria</taxon>
        <taxon>Bacillati</taxon>
        <taxon>Actinomycetota</taxon>
        <taxon>Actinomycetes</taxon>
        <taxon>Nakamurellales</taxon>
        <taxon>Nakamurellaceae</taxon>
        <taxon>Nakamurella</taxon>
    </lineage>
</organism>
<protein>
    <recommendedName>
        <fullName evidence="5 12">Cell division protein FtsX</fullName>
    </recommendedName>
</protein>
<keyword evidence="8 13" id="KW-0812">Transmembrane</keyword>
<sequence length="300" mass="32476">MRAGYVFGEVLTGLRRNITMTIAMILTTAISLTLLGGGLIVARLTQATQVLYGDKVEVIVYLSVAQSTNDPDCRDAVCQAIQTALKKNADVELSTYQTQADAFAQYKQRFAGQPEMLAIVQEKALPASFHVKLYDPQRFKVISQQFTGLPGVDSVNDQSDFLNRLFGLLNGVRNVTIIIALIQALAALLLISNMVQIAAYTRRTETSIMRLVGASRWRTQLPFMIEAVVAGVIGALLSVGLLVLAKVAFIDKLLGSVINSGVLAPLQNSDLVWVSPYLVIAGAGLAAVSAYVTLRLYVRI</sequence>
<feature type="transmembrane region" description="Helical" evidence="13">
    <location>
        <begin position="221"/>
        <end position="245"/>
    </location>
</feature>
<comment type="function">
    <text evidence="1">Part of the ABC transporter FtsEX involved in cellular division.</text>
</comment>
<dbReference type="OrthoDB" id="9812531at2"/>
<feature type="domain" description="FtsX extracellular" evidence="15">
    <location>
        <begin position="57"/>
        <end position="155"/>
    </location>
</feature>
<dbReference type="PANTHER" id="PTHR47755">
    <property type="entry name" value="CELL DIVISION PROTEIN FTSX"/>
    <property type="match status" value="1"/>
</dbReference>
<dbReference type="RefSeq" id="WP_090474025.1">
    <property type="nucleotide sequence ID" value="NZ_LT629710.1"/>
</dbReference>
<keyword evidence="17" id="KW-1185">Reference proteome</keyword>
<evidence type="ECO:0000256" key="6">
    <source>
        <dbReference type="ARBA" id="ARBA00022475"/>
    </source>
</evidence>
<evidence type="ECO:0000256" key="4">
    <source>
        <dbReference type="ARBA" id="ARBA00011160"/>
    </source>
</evidence>
<reference evidence="16 17" key="1">
    <citation type="submission" date="2016-10" db="EMBL/GenBank/DDBJ databases">
        <authorList>
            <person name="de Groot N.N."/>
        </authorList>
    </citation>
    <scope>NUCLEOTIDE SEQUENCE [LARGE SCALE GENOMIC DNA]</scope>
    <source>
        <strain evidence="17">P4-7,KCTC 19426,CECT 7604</strain>
    </source>
</reference>
<dbReference type="PIRSF" id="PIRSF003097">
    <property type="entry name" value="FtsX"/>
    <property type="match status" value="1"/>
</dbReference>
<keyword evidence="6 12" id="KW-1003">Cell membrane</keyword>
<feature type="domain" description="ABC3 transporter permease C-terminal" evidence="14">
    <location>
        <begin position="177"/>
        <end position="294"/>
    </location>
</feature>
<evidence type="ECO:0000256" key="11">
    <source>
        <dbReference type="ARBA" id="ARBA00023306"/>
    </source>
</evidence>
<dbReference type="InterPro" id="IPR004513">
    <property type="entry name" value="FtsX"/>
</dbReference>
<proteinExistence type="inferred from homology"/>
<dbReference type="PANTHER" id="PTHR47755:SF1">
    <property type="entry name" value="CELL DIVISION PROTEIN FTSX"/>
    <property type="match status" value="1"/>
</dbReference>
<evidence type="ECO:0000256" key="13">
    <source>
        <dbReference type="SAM" id="Phobius"/>
    </source>
</evidence>
<feature type="transmembrane region" description="Helical" evidence="13">
    <location>
        <begin position="21"/>
        <end position="42"/>
    </location>
</feature>
<dbReference type="Pfam" id="PF18075">
    <property type="entry name" value="FtsX_ECD"/>
    <property type="match status" value="1"/>
</dbReference>
<dbReference type="NCBIfam" id="NF038346">
    <property type="entry name" value="FtsX_actino"/>
    <property type="match status" value="1"/>
</dbReference>
<evidence type="ECO:0000259" key="14">
    <source>
        <dbReference type="Pfam" id="PF02687"/>
    </source>
</evidence>